<dbReference type="EMBL" id="CAJOBD010004973">
    <property type="protein sequence ID" value="CAF4015191.1"/>
    <property type="molecule type" value="Genomic_DNA"/>
</dbReference>
<evidence type="ECO:0000313" key="3">
    <source>
        <dbReference type="Proteomes" id="UP000663836"/>
    </source>
</evidence>
<feature type="transmembrane region" description="Helical" evidence="1">
    <location>
        <begin position="36"/>
        <end position="58"/>
    </location>
</feature>
<dbReference type="Proteomes" id="UP000663836">
    <property type="component" value="Unassembled WGS sequence"/>
</dbReference>
<feature type="transmembrane region" description="Helical" evidence="1">
    <location>
        <begin position="65"/>
        <end position="90"/>
    </location>
</feature>
<proteinExistence type="predicted"/>
<reference evidence="2" key="1">
    <citation type="submission" date="2021-02" db="EMBL/GenBank/DDBJ databases">
        <authorList>
            <person name="Nowell W R."/>
        </authorList>
    </citation>
    <scope>NUCLEOTIDE SEQUENCE</scope>
</reference>
<protein>
    <submittedName>
        <fullName evidence="2">Uncharacterized protein</fullName>
    </submittedName>
</protein>
<evidence type="ECO:0000256" key="1">
    <source>
        <dbReference type="SAM" id="Phobius"/>
    </source>
</evidence>
<organism evidence="2 3">
    <name type="scientific">Rotaria sordida</name>
    <dbReference type="NCBI Taxonomy" id="392033"/>
    <lineage>
        <taxon>Eukaryota</taxon>
        <taxon>Metazoa</taxon>
        <taxon>Spiralia</taxon>
        <taxon>Gnathifera</taxon>
        <taxon>Rotifera</taxon>
        <taxon>Eurotatoria</taxon>
        <taxon>Bdelloidea</taxon>
        <taxon>Philodinida</taxon>
        <taxon>Philodinidae</taxon>
        <taxon>Rotaria</taxon>
    </lineage>
</organism>
<sequence length="342" mass="37364">MSMPFPTKTLECDGRRCHKCGKCRDHGVRAGAREGAAAGALSVGALAGVSVFLVAILGPFGVTGLLIAMGGAALSTIGGATVGAGAGAAFGSIGAEFCGAGKGAIMAGTNGMHSVAATGFQDAAKIYDQARPSYTNEAIQFIKSLCPTPTTIVDLGAGTAEQKVYQATICKKYKKEKEKIRACDFSLDQLLTTINNENKESIILISFDPNIGSSEDTEKTKQTLRFINDYDQKPSEILSRLSSVRQIDSIFIFCVRKTRYEYLLNDFKKMIGIYINLDDLSKSIKEQIDLVDRQIQTFSFFDQHQKSTKHLSHESAEFLWFQLFIYVIARLPRNRQAKQQIK</sequence>
<keyword evidence="1" id="KW-0472">Membrane</keyword>
<comment type="caution">
    <text evidence="2">The sequence shown here is derived from an EMBL/GenBank/DDBJ whole genome shotgun (WGS) entry which is preliminary data.</text>
</comment>
<gene>
    <name evidence="2" type="ORF">JBS370_LOCUS27075</name>
</gene>
<evidence type="ECO:0000313" key="2">
    <source>
        <dbReference type="EMBL" id="CAF4015191.1"/>
    </source>
</evidence>
<name>A0A819PDH5_9BILA</name>
<keyword evidence="1" id="KW-0812">Transmembrane</keyword>
<dbReference type="AlphaFoldDB" id="A0A819PDH5"/>
<accession>A0A819PDH5</accession>
<keyword evidence="1" id="KW-1133">Transmembrane helix</keyword>